<evidence type="ECO:0000313" key="3">
    <source>
        <dbReference type="Proteomes" id="UP000284375"/>
    </source>
</evidence>
<accession>A0A423WJ29</accession>
<evidence type="ECO:0000256" key="1">
    <source>
        <dbReference type="SAM" id="MobiDB-lite"/>
    </source>
</evidence>
<evidence type="ECO:0008006" key="4">
    <source>
        <dbReference type="Google" id="ProtNLM"/>
    </source>
</evidence>
<proteinExistence type="predicted"/>
<dbReference type="Gene3D" id="1.10.10.60">
    <property type="entry name" value="Homeodomain-like"/>
    <property type="match status" value="1"/>
</dbReference>
<evidence type="ECO:0000313" key="2">
    <source>
        <dbReference type="EMBL" id="ROW03366.1"/>
    </source>
</evidence>
<protein>
    <recommendedName>
        <fullName evidence="4">Myb-like domain-containing protein</fullName>
    </recommendedName>
</protein>
<dbReference type="AlphaFoldDB" id="A0A423WJ29"/>
<dbReference type="EMBL" id="LJZO01000003">
    <property type="protein sequence ID" value="ROW03366.1"/>
    <property type="molecule type" value="Genomic_DNA"/>
</dbReference>
<reference evidence="2 3" key="1">
    <citation type="submission" date="2015-09" db="EMBL/GenBank/DDBJ databases">
        <title>Host preference determinants of Valsa canker pathogens revealed by comparative genomics.</title>
        <authorList>
            <person name="Yin Z."/>
            <person name="Huang L."/>
        </authorList>
    </citation>
    <scope>NUCLEOTIDE SEQUENCE [LARGE SCALE GENOMIC DNA]</scope>
    <source>
        <strain evidence="2 3">YSFL</strain>
    </source>
</reference>
<organism evidence="2 3">
    <name type="scientific">Cytospora chrysosperma</name>
    <name type="common">Cytospora canker fungus</name>
    <name type="synonym">Sphaeria chrysosperma</name>
    <dbReference type="NCBI Taxonomy" id="252740"/>
    <lineage>
        <taxon>Eukaryota</taxon>
        <taxon>Fungi</taxon>
        <taxon>Dikarya</taxon>
        <taxon>Ascomycota</taxon>
        <taxon>Pezizomycotina</taxon>
        <taxon>Sordariomycetes</taxon>
        <taxon>Sordariomycetidae</taxon>
        <taxon>Diaporthales</taxon>
        <taxon>Cytosporaceae</taxon>
        <taxon>Cytospora</taxon>
    </lineage>
</organism>
<feature type="region of interest" description="Disordered" evidence="1">
    <location>
        <begin position="203"/>
        <end position="260"/>
    </location>
</feature>
<keyword evidence="3" id="KW-1185">Reference proteome</keyword>
<feature type="region of interest" description="Disordered" evidence="1">
    <location>
        <begin position="120"/>
        <end position="170"/>
    </location>
</feature>
<feature type="compositionally biased region" description="Acidic residues" evidence="1">
    <location>
        <begin position="229"/>
        <end position="247"/>
    </location>
</feature>
<name>A0A423WJ29_CYTCH</name>
<dbReference type="Proteomes" id="UP000284375">
    <property type="component" value="Unassembled WGS sequence"/>
</dbReference>
<gene>
    <name evidence="2" type="ORF">VSDG_01473</name>
</gene>
<comment type="caution">
    <text evidence="2">The sequence shown here is derived from an EMBL/GenBank/DDBJ whole genome shotgun (WGS) entry which is preliminary data.</text>
</comment>
<feature type="compositionally biased region" description="Low complexity" evidence="1">
    <location>
        <begin position="128"/>
        <end position="145"/>
    </location>
</feature>
<sequence length="260" mass="29378">MDPQRLSAIATKAIEHTLRYHLGCHTSLDKHDKVLVRDSVLEIFPLRERARDIQVAHLEIACDAAVTFAETFNRTKPEQQQINLRWFYVCVQSLLSVELKPELLQDGQVGRLTSRARHLDGLSDSHSESGSSSSALSSAGESFSSQETSADRSITVADAAPVAMKDPKTKWDDDELQQMIQLKRSGLTHKAIAQRLGRTQSAVENKYGRMMSQRSVASPSLKRRRSQNQDDDEEEDEDEDEDDDEEAQPYIPNKRTRTRV</sequence>
<dbReference type="OrthoDB" id="5235384at2759"/>